<proteinExistence type="predicted"/>
<dbReference type="EMBL" id="BJWL01000005">
    <property type="protein sequence ID" value="GFY87762.1"/>
    <property type="molecule type" value="Genomic_DNA"/>
</dbReference>
<organism evidence="1 2">
    <name type="scientific">Actinidia rufa</name>
    <dbReference type="NCBI Taxonomy" id="165716"/>
    <lineage>
        <taxon>Eukaryota</taxon>
        <taxon>Viridiplantae</taxon>
        <taxon>Streptophyta</taxon>
        <taxon>Embryophyta</taxon>
        <taxon>Tracheophyta</taxon>
        <taxon>Spermatophyta</taxon>
        <taxon>Magnoliopsida</taxon>
        <taxon>eudicotyledons</taxon>
        <taxon>Gunneridae</taxon>
        <taxon>Pentapetalae</taxon>
        <taxon>asterids</taxon>
        <taxon>Ericales</taxon>
        <taxon>Actinidiaceae</taxon>
        <taxon>Actinidia</taxon>
    </lineage>
</organism>
<accession>A0A7J0EN72</accession>
<gene>
    <name evidence="1" type="ORF">Acr_05g0014010</name>
</gene>
<dbReference type="AlphaFoldDB" id="A0A7J0EN72"/>
<sequence length="116" mass="12674">MGEKTEGSVVAEELSQVVVPSISIDTHLPSLIFTITCSLDPLGSAKYKWFLFQILAKPCVIPIANHPQQLSAPHWFQLSLPLIVIKTIAGVDVVHCVTLVAEGLLSDGIKRRQEDD</sequence>
<protein>
    <submittedName>
        <fullName evidence="1">Uncharacterized protein</fullName>
    </submittedName>
</protein>
<evidence type="ECO:0000313" key="1">
    <source>
        <dbReference type="EMBL" id="GFY87762.1"/>
    </source>
</evidence>
<reference evidence="1 2" key="1">
    <citation type="submission" date="2019-07" db="EMBL/GenBank/DDBJ databases">
        <title>De Novo Assembly of kiwifruit Actinidia rufa.</title>
        <authorList>
            <person name="Sugita-Konishi S."/>
            <person name="Sato K."/>
            <person name="Mori E."/>
            <person name="Abe Y."/>
            <person name="Kisaki G."/>
            <person name="Hamano K."/>
            <person name="Suezawa K."/>
            <person name="Otani M."/>
            <person name="Fukuda T."/>
            <person name="Manabe T."/>
            <person name="Gomi K."/>
            <person name="Tabuchi M."/>
            <person name="Akimitsu K."/>
            <person name="Kataoka I."/>
        </authorList>
    </citation>
    <scope>NUCLEOTIDE SEQUENCE [LARGE SCALE GENOMIC DNA]</scope>
    <source>
        <strain evidence="2">cv. Fuchu</strain>
    </source>
</reference>
<evidence type="ECO:0000313" key="2">
    <source>
        <dbReference type="Proteomes" id="UP000585474"/>
    </source>
</evidence>
<keyword evidence="2" id="KW-1185">Reference proteome</keyword>
<comment type="caution">
    <text evidence="1">The sequence shown here is derived from an EMBL/GenBank/DDBJ whole genome shotgun (WGS) entry which is preliminary data.</text>
</comment>
<dbReference type="Proteomes" id="UP000585474">
    <property type="component" value="Unassembled WGS sequence"/>
</dbReference>
<name>A0A7J0EN72_9ERIC</name>